<dbReference type="AlphaFoldDB" id="A0A4S8MIX0"/>
<dbReference type="Proteomes" id="UP000297245">
    <property type="component" value="Unassembled WGS sequence"/>
</dbReference>
<evidence type="ECO:0000313" key="2">
    <source>
        <dbReference type="EMBL" id="THV02349.1"/>
    </source>
</evidence>
<reference evidence="2 3" key="1">
    <citation type="journal article" date="2019" name="Nat. Ecol. Evol.">
        <title>Megaphylogeny resolves global patterns of mushroom evolution.</title>
        <authorList>
            <person name="Varga T."/>
            <person name="Krizsan K."/>
            <person name="Foldi C."/>
            <person name="Dima B."/>
            <person name="Sanchez-Garcia M."/>
            <person name="Sanchez-Ramirez S."/>
            <person name="Szollosi G.J."/>
            <person name="Szarkandi J.G."/>
            <person name="Papp V."/>
            <person name="Albert L."/>
            <person name="Andreopoulos W."/>
            <person name="Angelini C."/>
            <person name="Antonin V."/>
            <person name="Barry K.W."/>
            <person name="Bougher N.L."/>
            <person name="Buchanan P."/>
            <person name="Buyck B."/>
            <person name="Bense V."/>
            <person name="Catcheside P."/>
            <person name="Chovatia M."/>
            <person name="Cooper J."/>
            <person name="Damon W."/>
            <person name="Desjardin D."/>
            <person name="Finy P."/>
            <person name="Geml J."/>
            <person name="Haridas S."/>
            <person name="Hughes K."/>
            <person name="Justo A."/>
            <person name="Karasinski D."/>
            <person name="Kautmanova I."/>
            <person name="Kiss B."/>
            <person name="Kocsube S."/>
            <person name="Kotiranta H."/>
            <person name="LaButti K.M."/>
            <person name="Lechner B.E."/>
            <person name="Liimatainen K."/>
            <person name="Lipzen A."/>
            <person name="Lukacs Z."/>
            <person name="Mihaltcheva S."/>
            <person name="Morgado L.N."/>
            <person name="Niskanen T."/>
            <person name="Noordeloos M.E."/>
            <person name="Ohm R.A."/>
            <person name="Ortiz-Santana B."/>
            <person name="Ovrebo C."/>
            <person name="Racz N."/>
            <person name="Riley R."/>
            <person name="Savchenko A."/>
            <person name="Shiryaev A."/>
            <person name="Soop K."/>
            <person name="Spirin V."/>
            <person name="Szebenyi C."/>
            <person name="Tomsovsky M."/>
            <person name="Tulloss R.E."/>
            <person name="Uehling J."/>
            <person name="Grigoriev I.V."/>
            <person name="Vagvolgyi C."/>
            <person name="Papp T."/>
            <person name="Martin F.M."/>
            <person name="Miettinen O."/>
            <person name="Hibbett D.S."/>
            <person name="Nagy L.G."/>
        </authorList>
    </citation>
    <scope>NUCLEOTIDE SEQUENCE [LARGE SCALE GENOMIC DNA]</scope>
    <source>
        <strain evidence="2 3">CBS 962.96</strain>
    </source>
</reference>
<protein>
    <submittedName>
        <fullName evidence="2">Uncharacterized protein</fullName>
    </submittedName>
</protein>
<dbReference type="PANTHER" id="PTHR39474">
    <property type="entry name" value="UNNAMED PRODUCT"/>
    <property type="match status" value="1"/>
</dbReference>
<gene>
    <name evidence="2" type="ORF">K435DRAFT_653545</name>
</gene>
<evidence type="ECO:0000256" key="1">
    <source>
        <dbReference type="SAM" id="MobiDB-lite"/>
    </source>
</evidence>
<sequence>MSTPIEHPLGLPAPSEADAGTRELKVDSEGIKLDALGPMVVNSDGTLSRIANWANMADAEKQRTLRVLGARNQLSA</sequence>
<dbReference type="OrthoDB" id="4590138at2759"/>
<dbReference type="EMBL" id="ML179077">
    <property type="protein sequence ID" value="THV02349.1"/>
    <property type="molecule type" value="Genomic_DNA"/>
</dbReference>
<accession>A0A4S8MIX0</accession>
<dbReference type="PANTHER" id="PTHR39474:SF1">
    <property type="entry name" value="FUNGAL SPECIFIC TRANSCRIPTION FACTOR"/>
    <property type="match status" value="1"/>
</dbReference>
<organism evidence="2 3">
    <name type="scientific">Dendrothele bispora (strain CBS 962.96)</name>
    <dbReference type="NCBI Taxonomy" id="1314807"/>
    <lineage>
        <taxon>Eukaryota</taxon>
        <taxon>Fungi</taxon>
        <taxon>Dikarya</taxon>
        <taxon>Basidiomycota</taxon>
        <taxon>Agaricomycotina</taxon>
        <taxon>Agaricomycetes</taxon>
        <taxon>Agaricomycetidae</taxon>
        <taxon>Agaricales</taxon>
        <taxon>Agaricales incertae sedis</taxon>
        <taxon>Dendrothele</taxon>
    </lineage>
</organism>
<evidence type="ECO:0000313" key="3">
    <source>
        <dbReference type="Proteomes" id="UP000297245"/>
    </source>
</evidence>
<name>A0A4S8MIX0_DENBC</name>
<keyword evidence="3" id="KW-1185">Reference proteome</keyword>
<proteinExistence type="predicted"/>
<feature type="region of interest" description="Disordered" evidence="1">
    <location>
        <begin position="1"/>
        <end position="22"/>
    </location>
</feature>